<evidence type="ECO:0000313" key="2">
    <source>
        <dbReference type="EMBL" id="GFT49185.1"/>
    </source>
</evidence>
<dbReference type="EMBL" id="BMAW01111696">
    <property type="protein sequence ID" value="GFT49185.1"/>
    <property type="molecule type" value="Genomic_DNA"/>
</dbReference>
<dbReference type="AlphaFoldDB" id="A0A8X6P4W5"/>
<gene>
    <name evidence="2" type="ORF">NPIL_364551</name>
</gene>
<proteinExistence type="predicted"/>
<accession>A0A8X6P4W5</accession>
<keyword evidence="3" id="KW-1185">Reference proteome</keyword>
<comment type="caution">
    <text evidence="2">The sequence shown here is derived from an EMBL/GenBank/DDBJ whole genome shotgun (WGS) entry which is preliminary data.</text>
</comment>
<name>A0A8X6P4W5_NEPPI</name>
<evidence type="ECO:0000256" key="1">
    <source>
        <dbReference type="SAM" id="MobiDB-lite"/>
    </source>
</evidence>
<sequence length="158" mass="17712">MMSQEDSVAAINIRRHTPRSETDSAQNVLTRSTNVLPLVDQADVSVTDQPTGTPVIKNIVGTTGVSNNVLPSARSHVSSWWKSRAAVTQLTEWRHKGHFEVLRRKGAAHNSISSDRKWPSKRFHRQLKAAIMAHGCAQWTTILSTIPGRKIYKPQLRR</sequence>
<reference evidence="2" key="1">
    <citation type="submission" date="2020-08" db="EMBL/GenBank/DDBJ databases">
        <title>Multicomponent nature underlies the extraordinary mechanical properties of spider dragline silk.</title>
        <authorList>
            <person name="Kono N."/>
            <person name="Nakamura H."/>
            <person name="Mori M."/>
            <person name="Yoshida Y."/>
            <person name="Ohtoshi R."/>
            <person name="Malay A.D."/>
            <person name="Moran D.A.P."/>
            <person name="Tomita M."/>
            <person name="Numata K."/>
            <person name="Arakawa K."/>
        </authorList>
    </citation>
    <scope>NUCLEOTIDE SEQUENCE</scope>
</reference>
<dbReference type="Proteomes" id="UP000887013">
    <property type="component" value="Unassembled WGS sequence"/>
</dbReference>
<organism evidence="2 3">
    <name type="scientific">Nephila pilipes</name>
    <name type="common">Giant wood spider</name>
    <name type="synonym">Nephila maculata</name>
    <dbReference type="NCBI Taxonomy" id="299642"/>
    <lineage>
        <taxon>Eukaryota</taxon>
        <taxon>Metazoa</taxon>
        <taxon>Ecdysozoa</taxon>
        <taxon>Arthropoda</taxon>
        <taxon>Chelicerata</taxon>
        <taxon>Arachnida</taxon>
        <taxon>Araneae</taxon>
        <taxon>Araneomorphae</taxon>
        <taxon>Entelegynae</taxon>
        <taxon>Araneoidea</taxon>
        <taxon>Nephilidae</taxon>
        <taxon>Nephila</taxon>
    </lineage>
</organism>
<protein>
    <submittedName>
        <fullName evidence="2">Uncharacterized protein</fullName>
    </submittedName>
</protein>
<evidence type="ECO:0000313" key="3">
    <source>
        <dbReference type="Proteomes" id="UP000887013"/>
    </source>
</evidence>
<feature type="region of interest" description="Disordered" evidence="1">
    <location>
        <begin position="1"/>
        <end position="26"/>
    </location>
</feature>